<evidence type="ECO:0000256" key="5">
    <source>
        <dbReference type="ARBA" id="ARBA00023136"/>
    </source>
</evidence>
<comment type="similarity">
    <text evidence="6">Belongs to the TVP38/TMEM64 family.</text>
</comment>
<name>A0A6N7VYW1_9FIRM</name>
<feature type="transmembrane region" description="Helical" evidence="6">
    <location>
        <begin position="26"/>
        <end position="44"/>
    </location>
</feature>
<protein>
    <recommendedName>
        <fullName evidence="6">TVP38/TMEM64 family membrane protein</fullName>
    </recommendedName>
</protein>
<feature type="transmembrane region" description="Helical" evidence="6">
    <location>
        <begin position="105"/>
        <end position="122"/>
    </location>
</feature>
<dbReference type="InterPro" id="IPR015414">
    <property type="entry name" value="TMEM64"/>
</dbReference>
<dbReference type="Proteomes" id="UP000436047">
    <property type="component" value="Unassembled WGS sequence"/>
</dbReference>
<evidence type="ECO:0000256" key="6">
    <source>
        <dbReference type="RuleBase" id="RU366058"/>
    </source>
</evidence>
<evidence type="ECO:0000259" key="7">
    <source>
        <dbReference type="Pfam" id="PF09335"/>
    </source>
</evidence>
<dbReference type="RefSeq" id="WP_154463532.1">
    <property type="nucleotide sequence ID" value="NZ_JAXDZL010000122.1"/>
</dbReference>
<evidence type="ECO:0000256" key="4">
    <source>
        <dbReference type="ARBA" id="ARBA00022989"/>
    </source>
</evidence>
<keyword evidence="5 6" id="KW-0472">Membrane</keyword>
<comment type="subcellular location">
    <subcellularLocation>
        <location evidence="1 6">Cell membrane</location>
        <topology evidence="1 6">Multi-pass membrane protein</topology>
    </subcellularLocation>
</comment>
<accession>A0A6N7VYW1</accession>
<dbReference type="GO" id="GO:0005886">
    <property type="term" value="C:plasma membrane"/>
    <property type="evidence" value="ECO:0007669"/>
    <property type="project" value="UniProtKB-SubCell"/>
</dbReference>
<evidence type="ECO:0000256" key="2">
    <source>
        <dbReference type="ARBA" id="ARBA00022475"/>
    </source>
</evidence>
<evidence type="ECO:0000256" key="3">
    <source>
        <dbReference type="ARBA" id="ARBA00022692"/>
    </source>
</evidence>
<keyword evidence="3 6" id="KW-0812">Transmembrane</keyword>
<dbReference type="InterPro" id="IPR032816">
    <property type="entry name" value="VTT_dom"/>
</dbReference>
<keyword evidence="2 6" id="KW-1003">Cell membrane</keyword>
<reference evidence="8 9" key="1">
    <citation type="submission" date="2019-08" db="EMBL/GenBank/DDBJ databases">
        <title>In-depth cultivation of the pig gut microbiome towards novel bacterial diversity and tailored functional studies.</title>
        <authorList>
            <person name="Wylensek D."/>
            <person name="Hitch T.C.A."/>
            <person name="Clavel T."/>
        </authorList>
    </citation>
    <scope>NUCLEOTIDE SEQUENCE [LARGE SCALE GENOMIC DNA]</scope>
    <source>
        <strain evidence="8 9">WCA-389-WT-23B</strain>
    </source>
</reference>
<feature type="domain" description="VTT" evidence="7">
    <location>
        <begin position="86"/>
        <end position="200"/>
    </location>
</feature>
<keyword evidence="4 6" id="KW-1133">Transmembrane helix</keyword>
<comment type="caution">
    <text evidence="6">Lacks conserved residue(s) required for the propagation of feature annotation.</text>
</comment>
<dbReference type="Pfam" id="PF09335">
    <property type="entry name" value="VTT_dom"/>
    <property type="match status" value="1"/>
</dbReference>
<dbReference type="PANTHER" id="PTHR12677">
    <property type="entry name" value="GOLGI APPARATUS MEMBRANE PROTEIN TVP38-RELATED"/>
    <property type="match status" value="1"/>
</dbReference>
<comment type="caution">
    <text evidence="8">The sequence shown here is derived from an EMBL/GenBank/DDBJ whole genome shotgun (WGS) entry which is preliminary data.</text>
</comment>
<dbReference type="PANTHER" id="PTHR12677:SF49">
    <property type="entry name" value="TVP38_TMEM64 FAMILY MEMBRANE PROTEIN"/>
    <property type="match status" value="1"/>
</dbReference>
<dbReference type="GeneID" id="86052178"/>
<organism evidence="8 9">
    <name type="scientific">Eisenbergiella porci</name>
    <dbReference type="NCBI Taxonomy" id="2652274"/>
    <lineage>
        <taxon>Bacteria</taxon>
        <taxon>Bacillati</taxon>
        <taxon>Bacillota</taxon>
        <taxon>Clostridia</taxon>
        <taxon>Lachnospirales</taxon>
        <taxon>Lachnospiraceae</taxon>
        <taxon>Eisenbergiella</taxon>
    </lineage>
</organism>
<evidence type="ECO:0000313" key="8">
    <source>
        <dbReference type="EMBL" id="MSS87462.1"/>
    </source>
</evidence>
<keyword evidence="9" id="KW-1185">Reference proteome</keyword>
<dbReference type="AlphaFoldDB" id="A0A6N7VYW1"/>
<evidence type="ECO:0000313" key="9">
    <source>
        <dbReference type="Proteomes" id="UP000436047"/>
    </source>
</evidence>
<sequence length="214" mass="23682">MEYAAGVKKAQYNKVKLENRKMLIKPSYLITAVGIAFCVAFTVYGMQKGLFTSQEAMEQFLKPLGIWGPLFFILIQVVQVVAPIIPGGVSCLGGVLLFGPLWGFIYNYVGICIGSACAFLISRRLGMKAVERAADGQKYGKYLKWMENGTFDKWFALAIFFPAAPDDLLCFLAGVTSMSFKKFLFIILLGKPLSIAAYSLGLQLVFTQVLQLIR</sequence>
<dbReference type="EMBL" id="VUMI01000004">
    <property type="protein sequence ID" value="MSS87462.1"/>
    <property type="molecule type" value="Genomic_DNA"/>
</dbReference>
<evidence type="ECO:0000256" key="1">
    <source>
        <dbReference type="ARBA" id="ARBA00004651"/>
    </source>
</evidence>
<gene>
    <name evidence="8" type="ORF">FYJ45_03630</name>
</gene>
<proteinExistence type="inferred from homology"/>
<feature type="transmembrane region" description="Helical" evidence="6">
    <location>
        <begin position="64"/>
        <end position="85"/>
    </location>
</feature>